<evidence type="ECO:0000256" key="1">
    <source>
        <dbReference type="ARBA" id="ARBA00023002"/>
    </source>
</evidence>
<evidence type="ECO:0000313" key="3">
    <source>
        <dbReference type="EMBL" id="EET05024.1"/>
    </source>
</evidence>
<dbReference type="HOGENOM" id="CLU_027555_0_0_4"/>
<dbReference type="InterPro" id="IPR016162">
    <property type="entry name" value="Ald_DH_N"/>
</dbReference>
<dbReference type="PANTHER" id="PTHR43353">
    <property type="entry name" value="SUCCINATE-SEMIALDEHYDE DEHYDROGENASE, MITOCHONDRIAL"/>
    <property type="match status" value="1"/>
</dbReference>
<protein>
    <submittedName>
        <fullName evidence="3">Aldehyde dehydrogenase (NAD) family protein</fullName>
    </submittedName>
</protein>
<dbReference type="InterPro" id="IPR016161">
    <property type="entry name" value="Ald_DH/histidinol_DH"/>
</dbReference>
<dbReference type="EMBL" id="CM000833">
    <property type="protein sequence ID" value="EET05024.1"/>
    <property type="molecule type" value="Genomic_DNA"/>
</dbReference>
<dbReference type="InterPro" id="IPR016163">
    <property type="entry name" value="Ald_DH_C"/>
</dbReference>
<dbReference type="AlphaFoldDB" id="A0A0E1VXZ3"/>
<keyword evidence="1" id="KW-0560">Oxidoreductase</keyword>
<dbReference type="SUPFAM" id="SSF53720">
    <property type="entry name" value="ALDH-like"/>
    <property type="match status" value="1"/>
</dbReference>
<dbReference type="Gene3D" id="3.40.309.10">
    <property type="entry name" value="Aldehyde Dehydrogenase, Chain A, domain 2"/>
    <property type="match status" value="1"/>
</dbReference>
<evidence type="ECO:0000259" key="2">
    <source>
        <dbReference type="Pfam" id="PF00171"/>
    </source>
</evidence>
<dbReference type="InterPro" id="IPR050740">
    <property type="entry name" value="Aldehyde_DH_Superfamily"/>
</dbReference>
<dbReference type="InterPro" id="IPR044151">
    <property type="entry name" value="ALDH_KGSADH"/>
</dbReference>
<reference evidence="3" key="1">
    <citation type="submission" date="2009-05" db="EMBL/GenBank/DDBJ databases">
        <authorList>
            <person name="Harkins D.M."/>
            <person name="DeShazer D."/>
            <person name="Woods D.E."/>
            <person name="Brinkac L.M."/>
            <person name="Brown K.A."/>
            <person name="Hung G.C."/>
            <person name="Tuanyok A."/>
            <person name="Zhang B."/>
            <person name="Nierman W.C."/>
        </authorList>
    </citation>
    <scope>NUCLEOTIDE SEQUENCE [LARGE SCALE GENOMIC DNA]</scope>
    <source>
        <strain evidence="3">1710a</strain>
    </source>
</reference>
<name>A0A0E1VXZ3_BURPE</name>
<dbReference type="PANTHER" id="PTHR43353:SF3">
    <property type="entry name" value="ALDEHYDE DEHYDROGENASE-RELATED"/>
    <property type="match status" value="1"/>
</dbReference>
<dbReference type="Proteomes" id="UP000001812">
    <property type="component" value="Chromosome II"/>
</dbReference>
<dbReference type="Pfam" id="PF00171">
    <property type="entry name" value="Aldedh"/>
    <property type="match status" value="1"/>
</dbReference>
<sequence>MWLFGFKSIVARARAEADIPSWALNRRLAFATIAIPAGNAACSHSFAGRRACAQDMATGAGTRAPVGMRGARVAVCHDNGMHARRGGAIRRTGRSPRLVQFDPFDPFDPFVRRRRTPHREAHRPRPGFQFGGSMQITGEMLIGAAAVRGSEGTMRAYAPAQGVELEPTFGAGGAADVDRACRLANAAFDPFRQAPLETRARFLEAIAERIVGLGDPLIERAHAESALPVARLEGERARTVGQLRLFAAIVRDGRWLSATLDSAQPERKPLPRADLRLQKIPVGPVAVFGASNFPLAFSVAGGDTASAFAAGCPVVAKAHPAHLGTSELVGRAIRQAVADCGLHEGVFSLVVGAGNAIGEALVAHPAIRAVGFTGSRAGGLALMGVAARRHEPIPVFAEMSSINPFFVLPGALRARGAQIAQGFVESLTLGVGQFCTNPGLVVALEGPDLKAFVDAAAQALSQKGAQTMLTSGIASSYESAVAARRAAAGVSEVARGVRSDARNAALPALFTTTHTQFVQNPQLEAEIFGPTSLVVACRDIDEMIALAEHVEGQLSATLHLEDDDVDLARKLLPTLERRAGRIVANGYPTGVEVAYAMVHGGPFPATSDPRSTSVGALAIERFLRPVCYQDLPAALLPEALADANPLGLWRLRDGQLGKA</sequence>
<dbReference type="InterPro" id="IPR015590">
    <property type="entry name" value="Aldehyde_DH_dom"/>
</dbReference>
<dbReference type="CDD" id="cd07129">
    <property type="entry name" value="ALDH_KGSADH"/>
    <property type="match status" value="1"/>
</dbReference>
<dbReference type="GO" id="GO:0016620">
    <property type="term" value="F:oxidoreductase activity, acting on the aldehyde or oxo group of donors, NAD or NADP as acceptor"/>
    <property type="evidence" value="ECO:0007669"/>
    <property type="project" value="InterPro"/>
</dbReference>
<dbReference type="Gene3D" id="3.40.605.10">
    <property type="entry name" value="Aldehyde Dehydrogenase, Chain A, domain 1"/>
    <property type="match status" value="1"/>
</dbReference>
<gene>
    <name evidence="3" type="ORF">BURPS1710A_A2528</name>
</gene>
<feature type="domain" description="Aldehyde dehydrogenase" evidence="2">
    <location>
        <begin position="150"/>
        <end position="600"/>
    </location>
</feature>
<accession>A0A0E1VXZ3</accession>
<organism evidence="3">
    <name type="scientific">Burkholderia pseudomallei 1710a</name>
    <dbReference type="NCBI Taxonomy" id="320371"/>
    <lineage>
        <taxon>Bacteria</taxon>
        <taxon>Pseudomonadati</taxon>
        <taxon>Pseudomonadota</taxon>
        <taxon>Betaproteobacteria</taxon>
        <taxon>Burkholderiales</taxon>
        <taxon>Burkholderiaceae</taxon>
        <taxon>Burkholderia</taxon>
        <taxon>pseudomallei group</taxon>
    </lineage>
</organism>
<proteinExistence type="predicted"/>